<protein>
    <submittedName>
        <fullName evidence="2">Uncharacterized protein</fullName>
    </submittedName>
</protein>
<evidence type="ECO:0000313" key="2">
    <source>
        <dbReference type="EMBL" id="CAB1418517.1"/>
    </source>
</evidence>
<dbReference type="EMBL" id="CADEAL010000329">
    <property type="protein sequence ID" value="CAB1418517.1"/>
    <property type="molecule type" value="Genomic_DNA"/>
</dbReference>
<evidence type="ECO:0000256" key="1">
    <source>
        <dbReference type="SAM" id="MobiDB-lite"/>
    </source>
</evidence>
<evidence type="ECO:0000313" key="3">
    <source>
        <dbReference type="Proteomes" id="UP001153269"/>
    </source>
</evidence>
<comment type="caution">
    <text evidence="2">The sequence shown here is derived from an EMBL/GenBank/DDBJ whole genome shotgun (WGS) entry which is preliminary data.</text>
</comment>
<proteinExistence type="predicted"/>
<organism evidence="2 3">
    <name type="scientific">Pleuronectes platessa</name>
    <name type="common">European plaice</name>
    <dbReference type="NCBI Taxonomy" id="8262"/>
    <lineage>
        <taxon>Eukaryota</taxon>
        <taxon>Metazoa</taxon>
        <taxon>Chordata</taxon>
        <taxon>Craniata</taxon>
        <taxon>Vertebrata</taxon>
        <taxon>Euteleostomi</taxon>
        <taxon>Actinopterygii</taxon>
        <taxon>Neopterygii</taxon>
        <taxon>Teleostei</taxon>
        <taxon>Neoteleostei</taxon>
        <taxon>Acanthomorphata</taxon>
        <taxon>Carangaria</taxon>
        <taxon>Pleuronectiformes</taxon>
        <taxon>Pleuronectoidei</taxon>
        <taxon>Pleuronectidae</taxon>
        <taxon>Pleuronectes</taxon>
    </lineage>
</organism>
<keyword evidence="3" id="KW-1185">Reference proteome</keyword>
<reference evidence="2" key="1">
    <citation type="submission" date="2020-03" db="EMBL/GenBank/DDBJ databases">
        <authorList>
            <person name="Weist P."/>
        </authorList>
    </citation>
    <scope>NUCLEOTIDE SEQUENCE</scope>
</reference>
<sequence length="138" mass="15956">MDDQKQLYPVFGFIPLLPKRSQIRARDHCNFSITFRPRFQLRPIPSARRRPPDLRREGADTDSYPQHFIQGKRGIPRQLAQFHPSSVVVKERKKSPEHHKLWHLSPMHREALCPPPSISPATSIKPARGKQNDKLSGL</sequence>
<feature type="region of interest" description="Disordered" evidence="1">
    <location>
        <begin position="112"/>
        <end position="138"/>
    </location>
</feature>
<dbReference type="AlphaFoldDB" id="A0A9N7YA50"/>
<feature type="compositionally biased region" description="Basic and acidic residues" evidence="1">
    <location>
        <begin position="50"/>
        <end position="59"/>
    </location>
</feature>
<gene>
    <name evidence="2" type="ORF">PLEPLA_LOCUS6343</name>
</gene>
<name>A0A9N7YA50_PLEPL</name>
<accession>A0A9N7YA50</accession>
<dbReference type="Proteomes" id="UP001153269">
    <property type="component" value="Unassembled WGS sequence"/>
</dbReference>
<feature type="region of interest" description="Disordered" evidence="1">
    <location>
        <begin position="42"/>
        <end position="76"/>
    </location>
</feature>